<dbReference type="InterPro" id="IPR043128">
    <property type="entry name" value="Rev_trsase/Diguanyl_cyclase"/>
</dbReference>
<proteinExistence type="predicted"/>
<dbReference type="InterPro" id="IPR029787">
    <property type="entry name" value="Nucleotide_cyclase"/>
</dbReference>
<organism evidence="3 4">
    <name type="scientific">Ectobacillus ponti</name>
    <dbReference type="NCBI Taxonomy" id="2961894"/>
    <lineage>
        <taxon>Bacteria</taxon>
        <taxon>Bacillati</taxon>
        <taxon>Bacillota</taxon>
        <taxon>Bacilli</taxon>
        <taxon>Bacillales</taxon>
        <taxon>Bacillaceae</taxon>
        <taxon>Ectobacillus</taxon>
    </lineage>
</organism>
<feature type="transmembrane region" description="Helical" evidence="1">
    <location>
        <begin position="6"/>
        <end position="24"/>
    </location>
</feature>
<dbReference type="InterPro" id="IPR000160">
    <property type="entry name" value="GGDEF_dom"/>
</dbReference>
<dbReference type="InterPro" id="IPR035965">
    <property type="entry name" value="PAS-like_dom_sf"/>
</dbReference>
<dbReference type="SUPFAM" id="SSF55785">
    <property type="entry name" value="PYP-like sensor domain (PAS domain)"/>
    <property type="match status" value="1"/>
</dbReference>
<dbReference type="InterPro" id="IPR013656">
    <property type="entry name" value="PAS_4"/>
</dbReference>
<dbReference type="Pfam" id="PF08448">
    <property type="entry name" value="PAS_4"/>
    <property type="match status" value="1"/>
</dbReference>
<comment type="caution">
    <text evidence="3">The sequence shown here is derived from an EMBL/GenBank/DDBJ whole genome shotgun (WGS) entry which is preliminary data.</text>
</comment>
<dbReference type="SMART" id="SM00267">
    <property type="entry name" value="GGDEF"/>
    <property type="match status" value="1"/>
</dbReference>
<feature type="transmembrane region" description="Helical" evidence="1">
    <location>
        <begin position="145"/>
        <end position="166"/>
    </location>
</feature>
<evidence type="ECO:0000313" key="3">
    <source>
        <dbReference type="EMBL" id="MCP8969193.1"/>
    </source>
</evidence>
<dbReference type="SUPFAM" id="SSF55073">
    <property type="entry name" value="Nucleotide cyclase"/>
    <property type="match status" value="1"/>
</dbReference>
<dbReference type="NCBIfam" id="TIGR00254">
    <property type="entry name" value="GGDEF"/>
    <property type="match status" value="1"/>
</dbReference>
<dbReference type="Gene3D" id="3.30.70.270">
    <property type="match status" value="1"/>
</dbReference>
<reference evidence="3" key="1">
    <citation type="submission" date="2022-07" db="EMBL/GenBank/DDBJ databases">
        <authorList>
            <person name="Li W.-J."/>
            <person name="Deng Q.-Q."/>
        </authorList>
    </citation>
    <scope>NUCLEOTIDE SEQUENCE</scope>
    <source>
        <strain evidence="3">SYSU M60031</strain>
    </source>
</reference>
<keyword evidence="1" id="KW-0472">Membrane</keyword>
<evidence type="ECO:0000256" key="1">
    <source>
        <dbReference type="SAM" id="Phobius"/>
    </source>
</evidence>
<feature type="transmembrane region" description="Helical" evidence="1">
    <location>
        <begin position="71"/>
        <end position="89"/>
    </location>
</feature>
<dbReference type="PANTHER" id="PTHR45138">
    <property type="entry name" value="REGULATORY COMPONENTS OF SENSORY TRANSDUCTION SYSTEM"/>
    <property type="match status" value="1"/>
</dbReference>
<dbReference type="GO" id="GO:0005886">
    <property type="term" value="C:plasma membrane"/>
    <property type="evidence" value="ECO:0007669"/>
    <property type="project" value="TreeGrafter"/>
</dbReference>
<dbReference type="EMBL" id="JANCLT010000005">
    <property type="protein sequence ID" value="MCP8969193.1"/>
    <property type="molecule type" value="Genomic_DNA"/>
</dbReference>
<name>A0AA42BT82_9BACI</name>
<evidence type="ECO:0000313" key="4">
    <source>
        <dbReference type="Proteomes" id="UP001156102"/>
    </source>
</evidence>
<feature type="transmembrane region" description="Helical" evidence="1">
    <location>
        <begin position="36"/>
        <end position="59"/>
    </location>
</feature>
<feature type="domain" description="GGDEF" evidence="2">
    <location>
        <begin position="383"/>
        <end position="517"/>
    </location>
</feature>
<dbReference type="Pfam" id="PF00990">
    <property type="entry name" value="GGDEF"/>
    <property type="match status" value="1"/>
</dbReference>
<dbReference type="AlphaFoldDB" id="A0AA42BT82"/>
<dbReference type="GO" id="GO:0043709">
    <property type="term" value="P:cell adhesion involved in single-species biofilm formation"/>
    <property type="evidence" value="ECO:0007669"/>
    <property type="project" value="TreeGrafter"/>
</dbReference>
<gene>
    <name evidence="3" type="ORF">NK662_11635</name>
</gene>
<dbReference type="InterPro" id="IPR050469">
    <property type="entry name" value="Diguanylate_Cyclase"/>
</dbReference>
<dbReference type="RefSeq" id="WP_254759106.1">
    <property type="nucleotide sequence ID" value="NZ_JANCLT010000005.1"/>
</dbReference>
<keyword evidence="4" id="KW-1185">Reference proteome</keyword>
<feature type="transmembrane region" description="Helical" evidence="1">
    <location>
        <begin position="101"/>
        <end position="125"/>
    </location>
</feature>
<feature type="transmembrane region" description="Helical" evidence="1">
    <location>
        <begin position="178"/>
        <end position="199"/>
    </location>
</feature>
<keyword evidence="3" id="KW-0548">Nucleotidyltransferase</keyword>
<dbReference type="GO" id="GO:1902201">
    <property type="term" value="P:negative regulation of bacterial-type flagellum-dependent cell motility"/>
    <property type="evidence" value="ECO:0007669"/>
    <property type="project" value="TreeGrafter"/>
</dbReference>
<dbReference type="Pfam" id="PF16927">
    <property type="entry name" value="HisKA_7TM"/>
    <property type="match status" value="1"/>
</dbReference>
<dbReference type="CDD" id="cd01949">
    <property type="entry name" value="GGDEF"/>
    <property type="match status" value="1"/>
</dbReference>
<dbReference type="InterPro" id="IPR031621">
    <property type="entry name" value="HisKA_7TM"/>
</dbReference>
<accession>A0AA42BT82</accession>
<keyword evidence="1" id="KW-1133">Transmembrane helix</keyword>
<sequence length="522" mass="58850">MSSHLTSYVTLVCTSGVFNLYLALSTFLKRRHYTGIVNIFVLYTTSIAVYCFASAFSLLSKTILQIKLWTIVQYTGMPISAPLGLLFILQYLGFNITRRMYLLLLGIPCISFIMVATNDLHHFFYKVYEIDPTLGAPYLHTEIGIWYAVHGIFTFACMLIAFLLVASRWRETAKAYRPQLISLLYGQFIPMFTAFIYLMGLTPKGIDPVPMVLWLSSILYLWAIRSSRMFSLMPVAKEVIFNSIGDGVIVLDKSNRLIEFNQAIRDMFPELDASVFGSGFHEVWFRLSGGAFPFQLEAVPFTREVQLMVQDAARTYQIRALPLQYNAAGKGVLIIVSDITELKILQIQLEHQAYYDELTQIYNRRAFFQQCNREFAEAQNAHSAFTVILMDVDYFKRVNDTYGHHIGDQLLMHVVKVFQTELGEGALFARYGGEEFVFALSGYTPSEGEALADHLRISIEERQLLTAEGAVSVTVSCGVAGAAQCAGETLDGLLNKADKALYAAKKEGRNRVRVYKEEANAV</sequence>
<dbReference type="Gene3D" id="3.30.450.20">
    <property type="entry name" value="PAS domain"/>
    <property type="match status" value="1"/>
</dbReference>
<protein>
    <submittedName>
        <fullName evidence="3">Diguanylate cyclase</fullName>
        <ecNumber evidence="3">2.7.7.65</ecNumber>
    </submittedName>
</protein>
<keyword evidence="3" id="KW-0808">Transferase</keyword>
<dbReference type="PROSITE" id="PS50887">
    <property type="entry name" value="GGDEF"/>
    <property type="match status" value="1"/>
</dbReference>
<dbReference type="FunFam" id="3.30.70.270:FF:000001">
    <property type="entry name" value="Diguanylate cyclase domain protein"/>
    <property type="match status" value="1"/>
</dbReference>
<keyword evidence="1" id="KW-0812">Transmembrane</keyword>
<evidence type="ECO:0000259" key="2">
    <source>
        <dbReference type="PROSITE" id="PS50887"/>
    </source>
</evidence>
<dbReference type="EC" id="2.7.7.65" evidence="3"/>
<dbReference type="Proteomes" id="UP001156102">
    <property type="component" value="Unassembled WGS sequence"/>
</dbReference>
<dbReference type="PANTHER" id="PTHR45138:SF9">
    <property type="entry name" value="DIGUANYLATE CYCLASE DGCM-RELATED"/>
    <property type="match status" value="1"/>
</dbReference>
<dbReference type="GO" id="GO:0052621">
    <property type="term" value="F:diguanylate cyclase activity"/>
    <property type="evidence" value="ECO:0007669"/>
    <property type="project" value="UniProtKB-EC"/>
</dbReference>